<evidence type="ECO:0000313" key="4">
    <source>
        <dbReference type="Proteomes" id="UP000185568"/>
    </source>
</evidence>
<evidence type="ECO:0008006" key="5">
    <source>
        <dbReference type="Google" id="ProtNLM"/>
    </source>
</evidence>
<comment type="caution">
    <text evidence="3">The sequence shown here is derived from an EMBL/GenBank/DDBJ whole genome shotgun (WGS) entry which is preliminary data.</text>
</comment>
<dbReference type="EMBL" id="MSDU01000003">
    <property type="protein sequence ID" value="OLN24123.1"/>
    <property type="molecule type" value="Genomic_DNA"/>
</dbReference>
<feature type="transmembrane region" description="Helical" evidence="2">
    <location>
        <begin position="270"/>
        <end position="287"/>
    </location>
</feature>
<reference evidence="3 4" key="1">
    <citation type="submission" date="2016-12" db="EMBL/GenBank/DDBJ databases">
        <title>Domibacillus antri genome sequencing.</title>
        <authorList>
            <person name="Verma A."/>
            <person name="Krishnamurthi S."/>
        </authorList>
    </citation>
    <scope>NUCLEOTIDE SEQUENCE [LARGE SCALE GENOMIC DNA]</scope>
    <source>
        <strain evidence="3 4">XD80</strain>
    </source>
</reference>
<dbReference type="SUPFAM" id="SSF48452">
    <property type="entry name" value="TPR-like"/>
    <property type="match status" value="1"/>
</dbReference>
<gene>
    <name evidence="3" type="ORF">BTO30_01545</name>
</gene>
<feature type="transmembrane region" description="Helical" evidence="2">
    <location>
        <begin position="299"/>
        <end position="318"/>
    </location>
</feature>
<feature type="coiled-coil region" evidence="1">
    <location>
        <begin position="241"/>
        <end position="271"/>
    </location>
</feature>
<keyword evidence="2" id="KW-0812">Transmembrane</keyword>
<dbReference type="RefSeq" id="WP_075396942.1">
    <property type="nucleotide sequence ID" value="NZ_MSDU01000003.1"/>
</dbReference>
<dbReference type="InterPro" id="IPR011990">
    <property type="entry name" value="TPR-like_helical_dom_sf"/>
</dbReference>
<dbReference type="AlphaFoldDB" id="A0A1Q8Q9U8"/>
<proteinExistence type="predicted"/>
<keyword evidence="4" id="KW-1185">Reference proteome</keyword>
<dbReference type="Gene3D" id="1.25.40.10">
    <property type="entry name" value="Tetratricopeptide repeat domain"/>
    <property type="match status" value="1"/>
</dbReference>
<evidence type="ECO:0000256" key="1">
    <source>
        <dbReference type="SAM" id="Coils"/>
    </source>
</evidence>
<keyword evidence="2" id="KW-0472">Membrane</keyword>
<dbReference type="Proteomes" id="UP000185568">
    <property type="component" value="Unassembled WGS sequence"/>
</dbReference>
<protein>
    <recommendedName>
        <fullName evidence="5">Tetratricopeptide repeat protein</fullName>
    </recommendedName>
</protein>
<name>A0A1Q8Q9U8_9BACI</name>
<dbReference type="OrthoDB" id="2820615at2"/>
<keyword evidence="1" id="KW-0175">Coiled coil</keyword>
<evidence type="ECO:0000313" key="3">
    <source>
        <dbReference type="EMBL" id="OLN24123.1"/>
    </source>
</evidence>
<sequence length="352" mass="40194">MNKVLSPVNDFMEFASGLPDSSLRAYETAITDYVSDRLENESFEHIYKWLKNTLAQNSPEHKKSQFSAFVLLCIYSRRMKNISKYKELIDEMGMFFSEEPFYPHIAALYHKQLDTLEGMESAIYYSRQAVANLPHQVGILHSYVESVINAIENQVEISDGVLDDAKEKMKTIMLLDSSYAKFHCTRGRLLAISREYSQAKNAINKAIDLEKSHKSDYALRINDYQSHLIRIQTAESSDVILKQLITTKQELEESRKRIEDSMDKMKTENIQLLGFFVAIISLTIGSLNMINDKPFMESALLIIILTGCILLTYTGLGVLFQPKNQNRSKIILISVFAVILIGAALLFYITKQ</sequence>
<dbReference type="STRING" id="1714264.BTO30_01545"/>
<organism evidence="3 4">
    <name type="scientific">Domibacillus antri</name>
    <dbReference type="NCBI Taxonomy" id="1714264"/>
    <lineage>
        <taxon>Bacteria</taxon>
        <taxon>Bacillati</taxon>
        <taxon>Bacillota</taxon>
        <taxon>Bacilli</taxon>
        <taxon>Bacillales</taxon>
        <taxon>Bacillaceae</taxon>
        <taxon>Domibacillus</taxon>
    </lineage>
</organism>
<evidence type="ECO:0000256" key="2">
    <source>
        <dbReference type="SAM" id="Phobius"/>
    </source>
</evidence>
<accession>A0A1Q8Q9U8</accession>
<feature type="transmembrane region" description="Helical" evidence="2">
    <location>
        <begin position="330"/>
        <end position="349"/>
    </location>
</feature>
<keyword evidence="2" id="KW-1133">Transmembrane helix</keyword>